<dbReference type="Proteomes" id="UP001169027">
    <property type="component" value="Unassembled WGS sequence"/>
</dbReference>
<keyword evidence="1" id="KW-0472">Membrane</keyword>
<keyword evidence="1" id="KW-0812">Transmembrane</keyword>
<dbReference type="PANTHER" id="PTHR30012:SF0">
    <property type="entry name" value="TYPE II SECRETION SYSTEM PROTEIN F-RELATED"/>
    <property type="match status" value="1"/>
</dbReference>
<feature type="transmembrane region" description="Helical" evidence="1">
    <location>
        <begin position="331"/>
        <end position="356"/>
    </location>
</feature>
<comment type="caution">
    <text evidence="2">The sequence shown here is derived from an EMBL/GenBank/DDBJ whole genome shotgun (WGS) entry which is preliminary data.</text>
</comment>
<keyword evidence="3" id="KW-1185">Reference proteome</keyword>
<accession>A0ABT8S9U1</accession>
<evidence type="ECO:0000256" key="1">
    <source>
        <dbReference type="SAM" id="Phobius"/>
    </source>
</evidence>
<feature type="transmembrane region" description="Helical" evidence="1">
    <location>
        <begin position="180"/>
        <end position="199"/>
    </location>
</feature>
<proteinExistence type="predicted"/>
<name>A0ABT8S9U1_9BURK</name>
<dbReference type="EMBL" id="JAUKVY010000021">
    <property type="protein sequence ID" value="MDO1535676.1"/>
    <property type="molecule type" value="Genomic_DNA"/>
</dbReference>
<evidence type="ECO:0000313" key="3">
    <source>
        <dbReference type="Proteomes" id="UP001169027"/>
    </source>
</evidence>
<gene>
    <name evidence="2" type="ORF">Q2T77_25660</name>
</gene>
<evidence type="ECO:0008006" key="4">
    <source>
        <dbReference type="Google" id="ProtNLM"/>
    </source>
</evidence>
<dbReference type="PANTHER" id="PTHR30012">
    <property type="entry name" value="GENERAL SECRETION PATHWAY PROTEIN"/>
    <property type="match status" value="1"/>
</dbReference>
<keyword evidence="1" id="KW-1133">Transmembrane helix</keyword>
<evidence type="ECO:0000313" key="2">
    <source>
        <dbReference type="EMBL" id="MDO1535676.1"/>
    </source>
</evidence>
<protein>
    <recommendedName>
        <fullName evidence="4">Toxin coregulated pilus biosynthesis protein E</fullName>
    </recommendedName>
</protein>
<organism evidence="2 3">
    <name type="scientific">Variovorax ginsengisoli</name>
    <dbReference type="NCBI Taxonomy" id="363844"/>
    <lineage>
        <taxon>Bacteria</taxon>
        <taxon>Pseudomonadati</taxon>
        <taxon>Pseudomonadota</taxon>
        <taxon>Betaproteobacteria</taxon>
        <taxon>Burkholderiales</taxon>
        <taxon>Comamonadaceae</taxon>
        <taxon>Variovorax</taxon>
    </lineage>
</organism>
<sequence>MTVKVPFSVRQAGAKFRRQRADYYTYIADKLDGGKGDIKLLGIFEKDADRYGKTARAKLSAYWAEEYSTNGANLSAAWRGTLPDDEVAIIDVAQDAGAGALLAALRDVSRIARLSDQVRNESIGTLAAAAVGITIAIVMLTIFPWFSANKLQEIYSFIPLEQWGPKGTFFNAWAANVQGYGLYAVLALICVIVTLHWTVNNLTGRLRDWLDEHVALYRVVRDVKGALFLATMSTLTRKRGNTMFTLSESLSTFARSVRSPWLRWRVEQIAEGVDATGAVGTDAFRTNLLSMEMYYFLQDMQEARGFSEGFEETGRYVEKTMLAKILKRMQIYRWAILITAVVCVIGVMATQFGVIYEMKGVMSAYYSTK</sequence>
<feature type="transmembrane region" description="Helical" evidence="1">
    <location>
        <begin position="123"/>
        <end position="146"/>
    </location>
</feature>
<reference evidence="2" key="1">
    <citation type="submission" date="2023-06" db="EMBL/GenBank/DDBJ databases">
        <authorList>
            <person name="Jiang Y."/>
            <person name="Liu Q."/>
        </authorList>
    </citation>
    <scope>NUCLEOTIDE SEQUENCE</scope>
    <source>
        <strain evidence="2">CGMCC 1.12090</strain>
    </source>
</reference>
<dbReference type="RefSeq" id="WP_301813467.1">
    <property type="nucleotide sequence ID" value="NZ_JAUJZH010000021.1"/>
</dbReference>
<dbReference type="InterPro" id="IPR003004">
    <property type="entry name" value="GspF/PilC"/>
</dbReference>